<dbReference type="KEGG" id="lmi:LMXM_23_1670"/>
<keyword evidence="5 8" id="KW-0472">Membrane</keyword>
<feature type="transmembrane region" description="Helical" evidence="8">
    <location>
        <begin position="435"/>
        <end position="458"/>
    </location>
</feature>
<feature type="region of interest" description="Disordered" evidence="9">
    <location>
        <begin position="574"/>
        <end position="594"/>
    </location>
</feature>
<proteinExistence type="inferred from homology"/>
<dbReference type="AlphaFoldDB" id="E9AWG4"/>
<dbReference type="Pfam" id="PF01529">
    <property type="entry name" value="DHHC"/>
    <property type="match status" value="1"/>
</dbReference>
<dbReference type="PhylomeDB" id="E9AWG4"/>
<dbReference type="OrthoDB" id="331948at2759"/>
<evidence type="ECO:0000313" key="12">
    <source>
        <dbReference type="Proteomes" id="UP000007259"/>
    </source>
</evidence>
<feature type="compositionally biased region" description="Low complexity" evidence="9">
    <location>
        <begin position="297"/>
        <end position="329"/>
    </location>
</feature>
<reference evidence="11 12" key="1">
    <citation type="journal article" date="2011" name="Genome Res.">
        <title>Chromosome and gene copy number variation allow major structural change between species and strains of Leishmania.</title>
        <authorList>
            <person name="Rogers M.B."/>
            <person name="Hilley J.D."/>
            <person name="Dickens N.J."/>
            <person name="Wilkes J."/>
            <person name="Bates P.A."/>
            <person name="Depledge D.P."/>
            <person name="Harris D."/>
            <person name="Her Y."/>
            <person name="Herzyk P."/>
            <person name="Imamura H."/>
            <person name="Otto T.D."/>
            <person name="Sanders M."/>
            <person name="Seeger K."/>
            <person name="Dujardin J.C."/>
            <person name="Berriman M."/>
            <person name="Smith D.F."/>
            <person name="Hertz-Fowler C."/>
            <person name="Mottram J.C."/>
        </authorList>
    </citation>
    <scope>NUCLEOTIDE SEQUENCE [LARGE SCALE GENOMIC DNA]</scope>
    <source>
        <strain evidence="11 12">MHOM/GT/2001/U1103</strain>
    </source>
</reference>
<dbReference type="VEuPathDB" id="TriTrypDB:LmxM.23.1670"/>
<evidence type="ECO:0000256" key="9">
    <source>
        <dbReference type="SAM" id="MobiDB-lite"/>
    </source>
</evidence>
<dbReference type="EMBL" id="FR799576">
    <property type="protein sequence ID" value="CBZ27300.1"/>
    <property type="molecule type" value="Genomic_DNA"/>
</dbReference>
<feature type="domain" description="Palmitoyltransferase DHHC" evidence="10">
    <location>
        <begin position="389"/>
        <end position="506"/>
    </location>
</feature>
<evidence type="ECO:0000256" key="8">
    <source>
        <dbReference type="RuleBase" id="RU079119"/>
    </source>
</evidence>
<dbReference type="PANTHER" id="PTHR22883:SF23">
    <property type="entry name" value="PALMITOYLTRANSFERASE ZDHHC6"/>
    <property type="match status" value="1"/>
</dbReference>
<dbReference type="Proteomes" id="UP000007259">
    <property type="component" value="Chromosome 23"/>
</dbReference>
<name>E9AWG4_LEIMU</name>
<comment type="similarity">
    <text evidence="7">Belongs to the DHHC palmitoyltransferase family. PFA5 subfamily.</text>
</comment>
<dbReference type="RefSeq" id="XP_003875786.1">
    <property type="nucleotide sequence ID" value="XM_003875737.1"/>
</dbReference>
<sequence>MPGPTVYSGPRVRSWRALWPMLAAYRLPLLIFVSATALIGGYNVFFCRLLRAVWEAQTANVLPFEAMSHLQAQRYVLGYTATGTFATCALTLGNALAVLMYCSFARVIFTCPGYVPAEPWQYTPRFDAERRHQLKVTWSAQLKWIQEQGVAARQRAMQALQEQQALWAYQLHRLQQPPPYAYPPPASGLVTALRSPFPSAVTPGQFPAPNDASRSDSLLMAAPTPQQPVSPPQLAAAGSRAISGTPALTVDGSLFSVDMASIAANPARAAGVCSGSAAPQRTCVTSGKAASSAVSPAATEPAVTGVTTTSTTASSSYSTSSFSASGSTTPVASTPDRGSTGALGPHGISTSCDAAPPALSVHRRLCTAIAVVKSTVNPNLVLEYEADGSLRFCGVCHQYKPDGSHHCCVCQRCVFDMDHHCHFLHNCIGRHNYKYFFLCIFYSTLGGAVNSTLFVTVYGFSVVCHDWGHGWWWVPAGMYAISGCIAYLWVQHIFLLIRGVSTLERITELSSENFLMSVSESGHSQVVRPGSCCSDCGMVIGECVHGIAALGERLVELLGCGNKFRRLYKTTASSLTSSGRGDGGEGAPSAPSNRAERRAHRFVVLFGRPRFCLYHLLPLSPPGESSRPRARSHEGEV</sequence>
<keyword evidence="12" id="KW-1185">Reference proteome</keyword>
<keyword evidence="6 8" id="KW-0012">Acyltransferase</keyword>
<gene>
    <name evidence="11" type="ORF">LMXM_23_1670</name>
</gene>
<dbReference type="PROSITE" id="PS50216">
    <property type="entry name" value="DHHC"/>
    <property type="match status" value="1"/>
</dbReference>
<evidence type="ECO:0000256" key="5">
    <source>
        <dbReference type="ARBA" id="ARBA00023136"/>
    </source>
</evidence>
<evidence type="ECO:0000256" key="7">
    <source>
        <dbReference type="ARBA" id="ARBA00038298"/>
    </source>
</evidence>
<protein>
    <recommendedName>
        <fullName evidence="8">Palmitoyltransferase</fullName>
        <ecNumber evidence="8">2.3.1.225</ecNumber>
    </recommendedName>
</protein>
<evidence type="ECO:0000256" key="3">
    <source>
        <dbReference type="ARBA" id="ARBA00022692"/>
    </source>
</evidence>
<keyword evidence="3 8" id="KW-0812">Transmembrane</keyword>
<organism evidence="11 12">
    <name type="scientific">Leishmania mexicana (strain MHOM/GT/2001/U1103)</name>
    <dbReference type="NCBI Taxonomy" id="929439"/>
    <lineage>
        <taxon>Eukaryota</taxon>
        <taxon>Discoba</taxon>
        <taxon>Euglenozoa</taxon>
        <taxon>Kinetoplastea</taxon>
        <taxon>Metakinetoplastina</taxon>
        <taxon>Trypanosomatida</taxon>
        <taxon>Trypanosomatidae</taxon>
        <taxon>Leishmaniinae</taxon>
        <taxon>Leishmania</taxon>
    </lineage>
</organism>
<dbReference type="InterPro" id="IPR039859">
    <property type="entry name" value="PFA4/ZDH16/20/ERF2-like"/>
</dbReference>
<dbReference type="OMA" id="WWVPAGM"/>
<evidence type="ECO:0000256" key="1">
    <source>
        <dbReference type="ARBA" id="ARBA00004141"/>
    </source>
</evidence>
<dbReference type="GO" id="GO:0006612">
    <property type="term" value="P:protein targeting to membrane"/>
    <property type="evidence" value="ECO:0007669"/>
    <property type="project" value="TreeGrafter"/>
</dbReference>
<dbReference type="GO" id="GO:0016020">
    <property type="term" value="C:membrane"/>
    <property type="evidence" value="ECO:0007669"/>
    <property type="project" value="UniProtKB-SubCell"/>
</dbReference>
<keyword evidence="2 8" id="KW-0808">Transferase</keyword>
<dbReference type="GO" id="GO:0005783">
    <property type="term" value="C:endoplasmic reticulum"/>
    <property type="evidence" value="ECO:0007669"/>
    <property type="project" value="TreeGrafter"/>
</dbReference>
<evidence type="ECO:0000259" key="10">
    <source>
        <dbReference type="Pfam" id="PF01529"/>
    </source>
</evidence>
<dbReference type="PANTHER" id="PTHR22883">
    <property type="entry name" value="ZINC FINGER DHHC DOMAIN CONTAINING PROTEIN"/>
    <property type="match status" value="1"/>
</dbReference>
<dbReference type="GO" id="GO:0019706">
    <property type="term" value="F:protein-cysteine S-palmitoyltransferase activity"/>
    <property type="evidence" value="ECO:0007669"/>
    <property type="project" value="UniProtKB-EC"/>
</dbReference>
<evidence type="ECO:0000256" key="6">
    <source>
        <dbReference type="ARBA" id="ARBA00023315"/>
    </source>
</evidence>
<evidence type="ECO:0000256" key="2">
    <source>
        <dbReference type="ARBA" id="ARBA00022679"/>
    </source>
</evidence>
<comment type="catalytic activity">
    <reaction evidence="8">
        <text>L-cysteinyl-[protein] + hexadecanoyl-CoA = S-hexadecanoyl-L-cysteinyl-[protein] + CoA</text>
        <dbReference type="Rhea" id="RHEA:36683"/>
        <dbReference type="Rhea" id="RHEA-COMP:10131"/>
        <dbReference type="Rhea" id="RHEA-COMP:11032"/>
        <dbReference type="ChEBI" id="CHEBI:29950"/>
        <dbReference type="ChEBI" id="CHEBI:57287"/>
        <dbReference type="ChEBI" id="CHEBI:57379"/>
        <dbReference type="ChEBI" id="CHEBI:74151"/>
        <dbReference type="EC" id="2.3.1.225"/>
    </reaction>
</comment>
<dbReference type="InterPro" id="IPR001594">
    <property type="entry name" value="Palmitoyltrfase_DHHC"/>
</dbReference>
<dbReference type="GO" id="GO:0005794">
    <property type="term" value="C:Golgi apparatus"/>
    <property type="evidence" value="ECO:0007669"/>
    <property type="project" value="TreeGrafter"/>
</dbReference>
<dbReference type="GeneID" id="13454435"/>
<accession>E9AWG4</accession>
<keyword evidence="4 8" id="KW-1133">Transmembrane helix</keyword>
<evidence type="ECO:0000256" key="4">
    <source>
        <dbReference type="ARBA" id="ARBA00022989"/>
    </source>
</evidence>
<comment type="domain">
    <text evidence="8">The DHHC domain is required for palmitoyltransferase activity.</text>
</comment>
<feature type="transmembrane region" description="Helical" evidence="8">
    <location>
        <begin position="23"/>
        <end position="45"/>
    </location>
</feature>
<evidence type="ECO:0000313" key="11">
    <source>
        <dbReference type="EMBL" id="CBZ27300.1"/>
    </source>
</evidence>
<feature type="region of interest" description="Disordered" evidence="9">
    <location>
        <begin position="290"/>
        <end position="340"/>
    </location>
</feature>
<dbReference type="EC" id="2.3.1.225" evidence="8"/>
<feature type="transmembrane region" description="Helical" evidence="8">
    <location>
        <begin position="470"/>
        <end position="490"/>
    </location>
</feature>
<comment type="subcellular location">
    <subcellularLocation>
        <location evidence="1">Membrane</location>
        <topology evidence="1">Multi-pass membrane protein</topology>
    </subcellularLocation>
</comment>